<dbReference type="InterPro" id="IPR051045">
    <property type="entry name" value="TonB-dependent_transducer"/>
</dbReference>
<reference evidence="3" key="1">
    <citation type="journal article" date="2019" name="Int. J. Syst. Evol. Microbiol.">
        <title>The Global Catalogue of Microorganisms (GCM) 10K type strain sequencing project: providing services to taxonomists for standard genome sequencing and annotation.</title>
        <authorList>
            <consortium name="The Broad Institute Genomics Platform"/>
            <consortium name="The Broad Institute Genome Sequencing Center for Infectious Disease"/>
            <person name="Wu L."/>
            <person name="Ma J."/>
        </authorList>
    </citation>
    <scope>NUCLEOTIDE SEQUENCE [LARGE SCALE GENOMIC DNA]</scope>
    <source>
        <strain evidence="3">CGMCC 4.7393</strain>
    </source>
</reference>
<dbReference type="Proteomes" id="UP001596405">
    <property type="component" value="Unassembled WGS sequence"/>
</dbReference>
<feature type="domain" description="TonB C-terminal" evidence="1">
    <location>
        <begin position="71"/>
        <end position="144"/>
    </location>
</feature>
<dbReference type="PANTHER" id="PTHR33446:SF2">
    <property type="entry name" value="PROTEIN TONB"/>
    <property type="match status" value="1"/>
</dbReference>
<accession>A0ABW2DIN5</accession>
<dbReference type="Pfam" id="PF03544">
    <property type="entry name" value="TonB_C"/>
    <property type="match status" value="1"/>
</dbReference>
<proteinExistence type="predicted"/>
<dbReference type="Gene3D" id="3.30.1150.10">
    <property type="match status" value="1"/>
</dbReference>
<dbReference type="EMBL" id="JBHSYQ010000003">
    <property type="protein sequence ID" value="MFC6996883.1"/>
    <property type="molecule type" value="Genomic_DNA"/>
</dbReference>
<evidence type="ECO:0000313" key="2">
    <source>
        <dbReference type="EMBL" id="MFC6996883.1"/>
    </source>
</evidence>
<name>A0ABW2DIN5_9BACT</name>
<sequence length="144" mass="16046">MRLSSLLFWTCISFYLLSLGSEVFGQTAPAKCTSTLDSLTNRQVYTQVDSMPSFPGGLSEMFKFISKNIRYPSNTRGCYEGFVVTSFVVEPDGKLTNAKILKSLFEPANLEVLRVLSLMPLWIPGKCQGKAVPTMYVIPVRFAL</sequence>
<evidence type="ECO:0000313" key="3">
    <source>
        <dbReference type="Proteomes" id="UP001596405"/>
    </source>
</evidence>
<organism evidence="2 3">
    <name type="scientific">Rufibacter roseus</name>
    <dbReference type="NCBI Taxonomy" id="1567108"/>
    <lineage>
        <taxon>Bacteria</taxon>
        <taxon>Pseudomonadati</taxon>
        <taxon>Bacteroidota</taxon>
        <taxon>Cytophagia</taxon>
        <taxon>Cytophagales</taxon>
        <taxon>Hymenobacteraceae</taxon>
        <taxon>Rufibacter</taxon>
    </lineage>
</organism>
<dbReference type="PANTHER" id="PTHR33446">
    <property type="entry name" value="PROTEIN TONB-RELATED"/>
    <property type="match status" value="1"/>
</dbReference>
<comment type="caution">
    <text evidence="2">The sequence shown here is derived from an EMBL/GenBank/DDBJ whole genome shotgun (WGS) entry which is preliminary data.</text>
</comment>
<protein>
    <submittedName>
        <fullName evidence="2">Energy transducer TonB</fullName>
    </submittedName>
</protein>
<dbReference type="SUPFAM" id="SSF74653">
    <property type="entry name" value="TolA/TonB C-terminal domain"/>
    <property type="match status" value="1"/>
</dbReference>
<dbReference type="RefSeq" id="WP_066622791.1">
    <property type="nucleotide sequence ID" value="NZ_JBHSYQ010000003.1"/>
</dbReference>
<evidence type="ECO:0000259" key="1">
    <source>
        <dbReference type="Pfam" id="PF03544"/>
    </source>
</evidence>
<keyword evidence="3" id="KW-1185">Reference proteome</keyword>
<dbReference type="InterPro" id="IPR037682">
    <property type="entry name" value="TonB_C"/>
</dbReference>
<gene>
    <name evidence="2" type="ORF">ACFQHR_04565</name>
</gene>